<evidence type="ECO:0000256" key="1">
    <source>
        <dbReference type="ARBA" id="ARBA00001946"/>
    </source>
</evidence>
<organism evidence="11 12">
    <name type="scientific">Amycolatopsis japonica</name>
    <dbReference type="NCBI Taxonomy" id="208439"/>
    <lineage>
        <taxon>Bacteria</taxon>
        <taxon>Bacillati</taxon>
        <taxon>Actinomycetota</taxon>
        <taxon>Actinomycetes</taxon>
        <taxon>Pseudonocardiales</taxon>
        <taxon>Pseudonocardiaceae</taxon>
        <taxon>Amycolatopsis</taxon>
        <taxon>Amycolatopsis japonica group</taxon>
    </lineage>
</organism>
<evidence type="ECO:0000256" key="6">
    <source>
        <dbReference type="ARBA" id="ARBA00023235"/>
    </source>
</evidence>
<dbReference type="PANTHER" id="PTHR46193">
    <property type="entry name" value="6-PHOSPHOGLUCONATE PHOSPHATASE"/>
    <property type="match status" value="1"/>
</dbReference>
<evidence type="ECO:0000313" key="12">
    <source>
        <dbReference type="Proteomes" id="UP000028492"/>
    </source>
</evidence>
<evidence type="ECO:0000256" key="4">
    <source>
        <dbReference type="ARBA" id="ARBA00022723"/>
    </source>
</evidence>
<dbReference type="AlphaFoldDB" id="A0A075UYF0"/>
<accession>A0A075UYF0</accession>
<keyword evidence="5" id="KW-0460">Magnesium</keyword>
<comment type="cofactor">
    <cofactor evidence="1">
        <name>Mg(2+)</name>
        <dbReference type="ChEBI" id="CHEBI:18420"/>
    </cofactor>
</comment>
<evidence type="ECO:0000256" key="7">
    <source>
        <dbReference type="ARBA" id="ARBA00023277"/>
    </source>
</evidence>
<dbReference type="InterPro" id="IPR023198">
    <property type="entry name" value="PGP-like_dom2"/>
</dbReference>
<dbReference type="GO" id="GO:0008801">
    <property type="term" value="F:beta-phosphoglucomutase activity"/>
    <property type="evidence" value="ECO:0007669"/>
    <property type="project" value="UniProtKB-EC"/>
</dbReference>
<sequence length="244" mass="25731">MIGLPDTITACLFDLDGVLTGTAAQHRAAWKRTFDEFLRARDGDAFSPFTDTDYAAYVDGRPRADGVRTFLTSRGIELPEGNPDDDIDAATVNGVGNRKNQLVLKIIDEEGVTPYPGSVRYLEAAKAAGLRIGVVTSSANGAKVLDAADLTKFVETRIDGIVIAEKNLRGKPAPDSFLAGAEAFEVAPANAAVFEDALAGVQAGKDGGFGYVVGVNRAHQAGELLAHGADVVVDDLAELLEDRK</sequence>
<keyword evidence="12" id="KW-1185">Reference proteome</keyword>
<dbReference type="EMBL" id="CP008953">
    <property type="protein sequence ID" value="AIG75195.1"/>
    <property type="molecule type" value="Genomic_DNA"/>
</dbReference>
<dbReference type="Gene3D" id="1.10.150.240">
    <property type="entry name" value="Putative phosphatase, domain 2"/>
    <property type="match status" value="1"/>
</dbReference>
<dbReference type="NCBIfam" id="TIGR01509">
    <property type="entry name" value="HAD-SF-IA-v3"/>
    <property type="match status" value="1"/>
</dbReference>
<evidence type="ECO:0000313" key="11">
    <source>
        <dbReference type="EMBL" id="AIG75195.1"/>
    </source>
</evidence>
<dbReference type="RefSeq" id="WP_038510490.1">
    <property type="nucleotide sequence ID" value="NZ_CP008953.1"/>
</dbReference>
<dbReference type="NCBIfam" id="TIGR02009">
    <property type="entry name" value="PGMB-YQAB-SF"/>
    <property type="match status" value="1"/>
</dbReference>
<keyword evidence="4" id="KW-0479">Metal-binding</keyword>
<keyword evidence="6" id="KW-0413">Isomerase</keyword>
<dbReference type="eggNOG" id="COG0637">
    <property type="taxonomic scope" value="Bacteria"/>
</dbReference>
<dbReference type="InterPro" id="IPR036412">
    <property type="entry name" value="HAD-like_sf"/>
</dbReference>
<dbReference type="KEGG" id="aja:AJAP_11550"/>
<evidence type="ECO:0000256" key="10">
    <source>
        <dbReference type="ARBA" id="ARBA00044991"/>
    </source>
</evidence>
<dbReference type="SFLD" id="SFLDS00003">
    <property type="entry name" value="Haloacid_Dehalogenase"/>
    <property type="match status" value="1"/>
</dbReference>
<evidence type="ECO:0000256" key="5">
    <source>
        <dbReference type="ARBA" id="ARBA00022842"/>
    </source>
</evidence>
<dbReference type="Proteomes" id="UP000028492">
    <property type="component" value="Chromosome"/>
</dbReference>
<evidence type="ECO:0000256" key="8">
    <source>
        <dbReference type="ARBA" id="ARBA00044926"/>
    </source>
</evidence>
<dbReference type="PANTHER" id="PTHR46193:SF18">
    <property type="entry name" value="HEXITOL PHOSPHATASE B"/>
    <property type="match status" value="1"/>
</dbReference>
<dbReference type="STRING" id="208439.AJAP_11550"/>
<dbReference type="InterPro" id="IPR051600">
    <property type="entry name" value="Beta-PGM-like"/>
</dbReference>
<protein>
    <recommendedName>
        <fullName evidence="10">Beta-phosphoglucomutase</fullName>
        <ecNumber evidence="9">5.4.2.6</ecNumber>
    </recommendedName>
</protein>
<dbReference type="GO" id="GO:0046872">
    <property type="term" value="F:metal ion binding"/>
    <property type="evidence" value="ECO:0007669"/>
    <property type="project" value="UniProtKB-KW"/>
</dbReference>
<comment type="catalytic activity">
    <reaction evidence="8">
        <text>beta-D-glucose 1-phosphate = beta-D-glucose 6-phosphate</text>
        <dbReference type="Rhea" id="RHEA:20113"/>
        <dbReference type="ChEBI" id="CHEBI:57684"/>
        <dbReference type="ChEBI" id="CHEBI:58247"/>
        <dbReference type="EC" id="5.4.2.6"/>
    </reaction>
</comment>
<keyword evidence="3" id="KW-0597">Phosphoprotein</keyword>
<dbReference type="Pfam" id="PF00702">
    <property type="entry name" value="Hydrolase"/>
    <property type="match status" value="1"/>
</dbReference>
<gene>
    <name evidence="11" type="ORF">AJAP_11550</name>
</gene>
<dbReference type="InterPro" id="IPR010976">
    <property type="entry name" value="B-phosphoglucomutase_hydrolase"/>
</dbReference>
<proteinExistence type="inferred from homology"/>
<reference evidence="11 12" key="1">
    <citation type="journal article" date="2014" name="J. Biotechnol.">
        <title>Complete genome sequence of the actinobacterium Amycolatopsis japonica MG417-CF17(T) (=DSM 44213T) producing (S,S)-N,N'-ethylenediaminedisuccinic acid.</title>
        <authorList>
            <person name="Stegmann E."/>
            <person name="Albersmeier A."/>
            <person name="Spohn M."/>
            <person name="Gert H."/>
            <person name="Weber T."/>
            <person name="Wohlleben W."/>
            <person name="Kalinowski J."/>
            <person name="Ruckert C."/>
        </authorList>
    </citation>
    <scope>NUCLEOTIDE SEQUENCE [LARGE SCALE GENOMIC DNA]</scope>
    <source>
        <strain evidence="12">MG417-CF17 (DSM 44213)</strain>
    </source>
</reference>
<evidence type="ECO:0000256" key="3">
    <source>
        <dbReference type="ARBA" id="ARBA00022553"/>
    </source>
</evidence>
<dbReference type="Gene3D" id="3.40.50.1000">
    <property type="entry name" value="HAD superfamily/HAD-like"/>
    <property type="match status" value="1"/>
</dbReference>
<dbReference type="HOGENOM" id="CLU_045011_4_0_11"/>
<dbReference type="SUPFAM" id="SSF56784">
    <property type="entry name" value="HAD-like"/>
    <property type="match status" value="1"/>
</dbReference>
<dbReference type="SFLD" id="SFLDG01129">
    <property type="entry name" value="C1.5:_HAD__Beta-PGM__Phosphata"/>
    <property type="match status" value="1"/>
</dbReference>
<dbReference type="EC" id="5.4.2.6" evidence="9"/>
<evidence type="ECO:0000256" key="2">
    <source>
        <dbReference type="ARBA" id="ARBA00006171"/>
    </source>
</evidence>
<dbReference type="InterPro" id="IPR006439">
    <property type="entry name" value="HAD-SF_hydro_IA"/>
</dbReference>
<comment type="similarity">
    <text evidence="2">Belongs to the HAD-like hydrolase superfamily. CbbY/CbbZ/Gph/YieH family.</text>
</comment>
<dbReference type="InterPro" id="IPR023214">
    <property type="entry name" value="HAD_sf"/>
</dbReference>
<evidence type="ECO:0000256" key="9">
    <source>
        <dbReference type="ARBA" id="ARBA00044968"/>
    </source>
</evidence>
<name>A0A075UYF0_9PSEU</name>
<keyword evidence="7" id="KW-0119">Carbohydrate metabolism</keyword>